<dbReference type="OrthoDB" id="5517746at2"/>
<name>K7A0G8_9ALTE</name>
<dbReference type="EMBL" id="BAEQ01000039">
    <property type="protein sequence ID" value="GAC29015.1"/>
    <property type="molecule type" value="Genomic_DNA"/>
</dbReference>
<gene>
    <name evidence="2" type="ORF">GPAL_2154</name>
</gene>
<feature type="domain" description="SnoaL-like" evidence="1">
    <location>
        <begin position="8"/>
        <end position="104"/>
    </location>
</feature>
<dbReference type="STRING" id="1121922.GCA_000428905_01928"/>
<dbReference type="Pfam" id="PF12680">
    <property type="entry name" value="SnoaL_2"/>
    <property type="match status" value="1"/>
</dbReference>
<dbReference type="Gene3D" id="3.10.450.50">
    <property type="match status" value="1"/>
</dbReference>
<dbReference type="Proteomes" id="UP000006251">
    <property type="component" value="Unassembled WGS sequence"/>
</dbReference>
<sequence>MDNHKLIETHLDALKMADINQLMEDYADDAVLIFGAGILEGKDAIEEMLKEFTTNIIPPNKTQWEIENITVHNNVIYITWSTESDGFDIKHATDTFIVDNGKIVIQTSAGEIIPK</sequence>
<dbReference type="InterPro" id="IPR037401">
    <property type="entry name" value="SnoaL-like"/>
</dbReference>
<dbReference type="InterPro" id="IPR032710">
    <property type="entry name" value="NTF2-like_dom_sf"/>
</dbReference>
<evidence type="ECO:0000313" key="2">
    <source>
        <dbReference type="EMBL" id="GAC29015.1"/>
    </source>
</evidence>
<evidence type="ECO:0000313" key="3">
    <source>
        <dbReference type="Proteomes" id="UP000006251"/>
    </source>
</evidence>
<dbReference type="AlphaFoldDB" id="K7A0G8"/>
<reference evidence="3" key="1">
    <citation type="journal article" date="2014" name="Environ. Microbiol.">
        <title>Comparative genomics of the marine bacterial genus Glaciecola reveals the high degree of genomic diversity and genomic characteristic for cold adaptation.</title>
        <authorList>
            <person name="Qin Q.L."/>
            <person name="Xie B.B."/>
            <person name="Yu Y."/>
            <person name="Shu Y.L."/>
            <person name="Rong J.C."/>
            <person name="Zhang Y.J."/>
            <person name="Zhao D.L."/>
            <person name="Chen X.L."/>
            <person name="Zhang X.Y."/>
            <person name="Chen B."/>
            <person name="Zhou B.C."/>
            <person name="Zhang Y.Z."/>
        </authorList>
    </citation>
    <scope>NUCLEOTIDE SEQUENCE [LARGE SCALE GENOMIC DNA]</scope>
    <source>
        <strain evidence="3">ACAM 615</strain>
    </source>
</reference>
<proteinExistence type="predicted"/>
<evidence type="ECO:0000259" key="1">
    <source>
        <dbReference type="Pfam" id="PF12680"/>
    </source>
</evidence>
<accession>K7A0G8</accession>
<dbReference type="SUPFAM" id="SSF54427">
    <property type="entry name" value="NTF2-like"/>
    <property type="match status" value="1"/>
</dbReference>
<protein>
    <recommendedName>
        <fullName evidence="1">SnoaL-like domain-containing protein</fullName>
    </recommendedName>
</protein>
<keyword evidence="3" id="KW-1185">Reference proteome</keyword>
<dbReference type="RefSeq" id="WP_006011518.1">
    <property type="nucleotide sequence ID" value="NZ_BAEQ01000039.1"/>
</dbReference>
<comment type="caution">
    <text evidence="2">The sequence shown here is derived from an EMBL/GenBank/DDBJ whole genome shotgun (WGS) entry which is preliminary data.</text>
</comment>
<organism evidence="2 3">
    <name type="scientific">Brumicola pallidula DSM 14239 = ACAM 615</name>
    <dbReference type="NCBI Taxonomy" id="1121922"/>
    <lineage>
        <taxon>Bacteria</taxon>
        <taxon>Pseudomonadati</taxon>
        <taxon>Pseudomonadota</taxon>
        <taxon>Gammaproteobacteria</taxon>
        <taxon>Alteromonadales</taxon>
        <taxon>Alteromonadaceae</taxon>
        <taxon>Brumicola</taxon>
    </lineage>
</organism>